<dbReference type="Gene3D" id="3.40.50.300">
    <property type="entry name" value="P-loop containing nucleotide triphosphate hydrolases"/>
    <property type="match status" value="1"/>
</dbReference>
<dbReference type="PANTHER" id="PTHR24221:SF646">
    <property type="entry name" value="HAEMOLYSIN SECRETION ATP-BINDING PROTEIN"/>
    <property type="match status" value="1"/>
</dbReference>
<evidence type="ECO:0000256" key="3">
    <source>
        <dbReference type="SAM" id="MobiDB-lite"/>
    </source>
</evidence>
<keyword evidence="1" id="KW-0547">Nucleotide-binding</keyword>
<name>A0A3D9VCV0_THECX</name>
<dbReference type="GO" id="GO:0005524">
    <property type="term" value="F:ATP binding"/>
    <property type="evidence" value="ECO:0007669"/>
    <property type="project" value="UniProtKB-KW"/>
</dbReference>
<dbReference type="GO" id="GO:0034040">
    <property type="term" value="F:ATPase-coupled lipid transmembrane transporter activity"/>
    <property type="evidence" value="ECO:0007669"/>
    <property type="project" value="TreeGrafter"/>
</dbReference>
<feature type="transmembrane region" description="Helical" evidence="4">
    <location>
        <begin position="163"/>
        <end position="182"/>
    </location>
</feature>
<feature type="region of interest" description="Disordered" evidence="3">
    <location>
        <begin position="618"/>
        <end position="651"/>
    </location>
</feature>
<dbReference type="GO" id="GO:0016887">
    <property type="term" value="F:ATP hydrolysis activity"/>
    <property type="evidence" value="ECO:0007669"/>
    <property type="project" value="InterPro"/>
</dbReference>
<dbReference type="InterPro" id="IPR027417">
    <property type="entry name" value="P-loop_NTPase"/>
</dbReference>
<keyword evidence="4" id="KW-0812">Transmembrane</keyword>
<comment type="caution">
    <text evidence="6">The sequence shown here is derived from an EMBL/GenBank/DDBJ whole genome shotgun (WGS) entry which is preliminary data.</text>
</comment>
<dbReference type="InterPro" id="IPR017871">
    <property type="entry name" value="ABC_transporter-like_CS"/>
</dbReference>
<evidence type="ECO:0000313" key="7">
    <source>
        <dbReference type="Proteomes" id="UP000256485"/>
    </source>
</evidence>
<accession>A0A3D9VCV0</accession>
<dbReference type="EMBL" id="QTUC01000001">
    <property type="protein sequence ID" value="REF37990.1"/>
    <property type="molecule type" value="Genomic_DNA"/>
</dbReference>
<evidence type="ECO:0000259" key="5">
    <source>
        <dbReference type="PROSITE" id="PS50893"/>
    </source>
</evidence>
<dbReference type="InterPro" id="IPR003593">
    <property type="entry name" value="AAA+_ATPase"/>
</dbReference>
<keyword evidence="2 6" id="KW-0067">ATP-binding</keyword>
<keyword evidence="7" id="KW-1185">Reference proteome</keyword>
<reference evidence="6 7" key="1">
    <citation type="submission" date="2018-08" db="EMBL/GenBank/DDBJ databases">
        <title>Sequencing the genomes of 1000 actinobacteria strains.</title>
        <authorList>
            <person name="Klenk H.-P."/>
        </authorList>
    </citation>
    <scope>NUCLEOTIDE SEQUENCE [LARGE SCALE GENOMIC DNA]</scope>
    <source>
        <strain evidence="6 7">DSM 22891</strain>
    </source>
</reference>
<evidence type="ECO:0000256" key="4">
    <source>
        <dbReference type="SAM" id="Phobius"/>
    </source>
</evidence>
<proteinExistence type="predicted"/>
<gene>
    <name evidence="6" type="ORF">DFJ64_3455</name>
</gene>
<dbReference type="RefSeq" id="WP_245941197.1">
    <property type="nucleotide sequence ID" value="NZ_QTUC01000001.1"/>
</dbReference>
<dbReference type="InterPro" id="IPR039421">
    <property type="entry name" value="Type_1_exporter"/>
</dbReference>
<evidence type="ECO:0000256" key="1">
    <source>
        <dbReference type="ARBA" id="ARBA00022741"/>
    </source>
</evidence>
<organism evidence="6 7">
    <name type="scientific">Thermasporomyces composti</name>
    <dbReference type="NCBI Taxonomy" id="696763"/>
    <lineage>
        <taxon>Bacteria</taxon>
        <taxon>Bacillati</taxon>
        <taxon>Actinomycetota</taxon>
        <taxon>Actinomycetes</taxon>
        <taxon>Propionibacteriales</taxon>
        <taxon>Nocardioidaceae</taxon>
        <taxon>Thermasporomyces</taxon>
    </lineage>
</organism>
<dbReference type="AlphaFoldDB" id="A0A3D9VCV0"/>
<feature type="transmembrane region" description="Helical" evidence="4">
    <location>
        <begin position="21"/>
        <end position="47"/>
    </location>
</feature>
<dbReference type="Pfam" id="PF00005">
    <property type="entry name" value="ABC_tran"/>
    <property type="match status" value="1"/>
</dbReference>
<dbReference type="InterPro" id="IPR003439">
    <property type="entry name" value="ABC_transporter-like_ATP-bd"/>
</dbReference>
<evidence type="ECO:0000256" key="2">
    <source>
        <dbReference type="ARBA" id="ARBA00022840"/>
    </source>
</evidence>
<keyword evidence="4" id="KW-0472">Membrane</keyword>
<evidence type="ECO:0000313" key="6">
    <source>
        <dbReference type="EMBL" id="REF37990.1"/>
    </source>
</evidence>
<dbReference type="CDD" id="cd03228">
    <property type="entry name" value="ABCC_MRP_Like"/>
    <property type="match status" value="1"/>
</dbReference>
<protein>
    <submittedName>
        <fullName evidence="6">ATP-binding cassette subfamily B protein</fullName>
    </submittedName>
</protein>
<dbReference type="PROSITE" id="PS00211">
    <property type="entry name" value="ABC_TRANSPORTER_1"/>
    <property type="match status" value="1"/>
</dbReference>
<dbReference type="PANTHER" id="PTHR24221">
    <property type="entry name" value="ATP-BINDING CASSETTE SUB-FAMILY B"/>
    <property type="match status" value="1"/>
</dbReference>
<sequence>MERLRHAKALLILLWRADRHLVIWMALLTVVLGLLPNATVLATGVLVTALPDAVRDGLDSPAGRDALIGLTLVTMGFFASGVGLAVARLLCELMNTRLMQVVSHTAGRACLTPRLVSELDDPTVMGELDAVRDFERTGLFLQTSWALRIVVSMRIAGAGAALILLPFAWWAPVVLVCGWLVANRGSSRWLERGFATARTEGGGRLRRAEYLRGLALRPDAAKELRVFGLADWINGQYTATWLQAMSAIWRARKTNVRALALGTGAIVTSHAVVLGALTWEAVHGRLSVGALTIYGLAALGTSELGFLGEPHWRVARSASLAHQLLDLEKRLGARPSVPAARARARVVHCAERDPRAPDVATGPVDIRLEGVTFGYRAGGPPVLSNLDVHIPAGQSIAIVGANGAGKTTLIKLICGLYEPTAGRVLLDGRDMRTLDAATLSARLGVIFQNFVRYELPLRENVGFGSLPLLAQEDQLAAALRAAGAADLLADLPRGWDTVLARGYPGGVDLSGGQWQKVALARALTAVRGGAGLLILDEPTANLDVRAEVDLFERFLDLTRDITTILVSHRLWSVRHADRIVVLADGHVVEDGDHETLMALEGRYARMFRLQAERFDDTHTKRPSVTARRDEPTRVRVGSPGAISDGRQASHA</sequence>
<dbReference type="SUPFAM" id="SSF52540">
    <property type="entry name" value="P-loop containing nucleoside triphosphate hydrolases"/>
    <property type="match status" value="1"/>
</dbReference>
<keyword evidence="4" id="KW-1133">Transmembrane helix</keyword>
<feature type="transmembrane region" description="Helical" evidence="4">
    <location>
        <begin position="67"/>
        <end position="90"/>
    </location>
</feature>
<dbReference type="SMART" id="SM00382">
    <property type="entry name" value="AAA"/>
    <property type="match status" value="1"/>
</dbReference>
<dbReference type="Proteomes" id="UP000256485">
    <property type="component" value="Unassembled WGS sequence"/>
</dbReference>
<feature type="domain" description="ABC transporter" evidence="5">
    <location>
        <begin position="366"/>
        <end position="609"/>
    </location>
</feature>
<dbReference type="PROSITE" id="PS50893">
    <property type="entry name" value="ABC_TRANSPORTER_2"/>
    <property type="match status" value="1"/>
</dbReference>